<name>A0ABX1S2V2_9PSEU</name>
<evidence type="ECO:0000313" key="2">
    <source>
        <dbReference type="EMBL" id="NMH95885.1"/>
    </source>
</evidence>
<feature type="compositionally biased region" description="Basic and acidic residues" evidence="1">
    <location>
        <begin position="110"/>
        <end position="119"/>
    </location>
</feature>
<feature type="region of interest" description="Disordered" evidence="1">
    <location>
        <begin position="1"/>
        <end position="119"/>
    </location>
</feature>
<proteinExistence type="predicted"/>
<gene>
    <name evidence="2" type="ORF">HF526_00870</name>
</gene>
<dbReference type="Proteomes" id="UP000820669">
    <property type="component" value="Unassembled WGS sequence"/>
</dbReference>
<evidence type="ECO:0000313" key="3">
    <source>
        <dbReference type="Proteomes" id="UP000820669"/>
    </source>
</evidence>
<sequence length="119" mass="12115">MSASNDVAGTCTGPAVAPRRNRLPSARSDEEQDVGPLRRPRRDIVQQAVAQRGPRAEPGTVTGHPGDLHPFGGPIVVADAGPGEHAGDGAVLDPDGSGPLHAQEGTTGLRADRAGSDTE</sequence>
<reference evidence="2 3" key="1">
    <citation type="submission" date="2020-04" db="EMBL/GenBank/DDBJ databases">
        <authorList>
            <person name="Klaysubun C."/>
            <person name="Duangmal K."/>
            <person name="Lipun K."/>
        </authorList>
    </citation>
    <scope>NUCLEOTIDE SEQUENCE [LARGE SCALE GENOMIC DNA]</scope>
    <source>
        <strain evidence="2 3">K10HN5</strain>
    </source>
</reference>
<evidence type="ECO:0000256" key="1">
    <source>
        <dbReference type="SAM" id="MobiDB-lite"/>
    </source>
</evidence>
<accession>A0ABX1S2V2</accession>
<keyword evidence="3" id="KW-1185">Reference proteome</keyword>
<dbReference type="EMBL" id="JAAXLA010000001">
    <property type="protein sequence ID" value="NMH95885.1"/>
    <property type="molecule type" value="Genomic_DNA"/>
</dbReference>
<protein>
    <submittedName>
        <fullName evidence="2">Uncharacterized protein</fullName>
    </submittedName>
</protein>
<organism evidence="2 3">
    <name type="scientific">Pseudonocardia acidicola</name>
    <dbReference type="NCBI Taxonomy" id="2724939"/>
    <lineage>
        <taxon>Bacteria</taxon>
        <taxon>Bacillati</taxon>
        <taxon>Actinomycetota</taxon>
        <taxon>Actinomycetes</taxon>
        <taxon>Pseudonocardiales</taxon>
        <taxon>Pseudonocardiaceae</taxon>
        <taxon>Pseudonocardia</taxon>
    </lineage>
</organism>
<dbReference type="RefSeq" id="WP_169379246.1">
    <property type="nucleotide sequence ID" value="NZ_JAAXLA010000001.1"/>
</dbReference>
<comment type="caution">
    <text evidence="2">The sequence shown here is derived from an EMBL/GenBank/DDBJ whole genome shotgun (WGS) entry which is preliminary data.</text>
</comment>